<dbReference type="FunFam" id="2.60.40.10:FF:000791">
    <property type="entry name" value="Two-component system sensor histidine kinase/response regulator"/>
    <property type="match status" value="1"/>
</dbReference>
<dbReference type="InterPro" id="IPR011110">
    <property type="entry name" value="Reg_prop"/>
</dbReference>
<dbReference type="PROSITE" id="PS50110">
    <property type="entry name" value="RESPONSE_REGULATORY"/>
    <property type="match status" value="1"/>
</dbReference>
<dbReference type="InterPro" id="IPR036097">
    <property type="entry name" value="HisK_dim/P_sf"/>
</dbReference>
<evidence type="ECO:0000256" key="6">
    <source>
        <dbReference type="ARBA" id="ARBA00022777"/>
    </source>
</evidence>
<dbReference type="PANTHER" id="PTHR43547:SF2">
    <property type="entry name" value="HYBRID SIGNAL TRANSDUCTION HISTIDINE KINASE C"/>
    <property type="match status" value="1"/>
</dbReference>
<evidence type="ECO:0000256" key="8">
    <source>
        <dbReference type="ARBA" id="ARBA00023012"/>
    </source>
</evidence>
<evidence type="ECO:0000259" key="14">
    <source>
        <dbReference type="PROSITE" id="PS01124"/>
    </source>
</evidence>
<evidence type="ECO:0000256" key="1">
    <source>
        <dbReference type="ARBA" id="ARBA00000085"/>
    </source>
</evidence>
<dbReference type="InterPro" id="IPR015943">
    <property type="entry name" value="WD40/YVTN_repeat-like_dom_sf"/>
</dbReference>
<dbReference type="Gene3D" id="3.30.565.10">
    <property type="entry name" value="Histidine kinase-like ATPase, C-terminal domain"/>
    <property type="match status" value="1"/>
</dbReference>
<dbReference type="InterPro" id="IPR003661">
    <property type="entry name" value="HisK_dim/P_dom"/>
</dbReference>
<feature type="modified residue" description="4-aspartylphosphate" evidence="12">
    <location>
        <position position="1160"/>
    </location>
</feature>
<dbReference type="PROSITE" id="PS01124">
    <property type="entry name" value="HTH_ARAC_FAMILY_2"/>
    <property type="match status" value="1"/>
</dbReference>
<dbReference type="PANTHER" id="PTHR43547">
    <property type="entry name" value="TWO-COMPONENT HISTIDINE KINASE"/>
    <property type="match status" value="1"/>
</dbReference>
<evidence type="ECO:0000313" key="18">
    <source>
        <dbReference type="Proteomes" id="UP000238034"/>
    </source>
</evidence>
<evidence type="ECO:0000256" key="11">
    <source>
        <dbReference type="ARBA" id="ARBA00023163"/>
    </source>
</evidence>
<dbReference type="Gene3D" id="1.10.287.130">
    <property type="match status" value="1"/>
</dbReference>
<dbReference type="InterPro" id="IPR018062">
    <property type="entry name" value="HTH_AraC-typ_CS"/>
</dbReference>
<dbReference type="Gene3D" id="3.40.50.2300">
    <property type="match status" value="1"/>
</dbReference>
<dbReference type="Pfam" id="PF07494">
    <property type="entry name" value="Reg_prop"/>
    <property type="match status" value="7"/>
</dbReference>
<dbReference type="Gene3D" id="1.10.10.60">
    <property type="entry name" value="Homeodomain-like"/>
    <property type="match status" value="1"/>
</dbReference>
<dbReference type="SUPFAM" id="SSF55874">
    <property type="entry name" value="ATPase domain of HSP90 chaperone/DNA topoisomerase II/histidine kinase"/>
    <property type="match status" value="1"/>
</dbReference>
<evidence type="ECO:0000256" key="12">
    <source>
        <dbReference type="PROSITE-ProRule" id="PRU00169"/>
    </source>
</evidence>
<dbReference type="InterPro" id="IPR003961">
    <property type="entry name" value="FN3_dom"/>
</dbReference>
<evidence type="ECO:0000256" key="3">
    <source>
        <dbReference type="ARBA" id="ARBA00022553"/>
    </source>
</evidence>
<dbReference type="Pfam" id="PF12833">
    <property type="entry name" value="HTH_18"/>
    <property type="match status" value="1"/>
</dbReference>
<dbReference type="CDD" id="cd16922">
    <property type="entry name" value="HATPase_EvgS-ArcB-TorS-like"/>
    <property type="match status" value="1"/>
</dbReference>
<keyword evidence="18" id="KW-1185">Reference proteome</keyword>
<gene>
    <name evidence="17" type="ORF">B0I27_10223</name>
</gene>
<dbReference type="GO" id="GO:0043565">
    <property type="term" value="F:sequence-specific DNA binding"/>
    <property type="evidence" value="ECO:0007669"/>
    <property type="project" value="InterPro"/>
</dbReference>
<dbReference type="InterPro" id="IPR011006">
    <property type="entry name" value="CheY-like_superfamily"/>
</dbReference>
<sequence length="1373" mass="156121">MFARTFTFISGLLCCVAVWAQSPKYQFSQLNISSGLSHNQINSILKDSKGFMWFGTLSGLNRYDGYTFKVFKCVASDSTTISDDNVLNIQPGPDKKIWINTRAGYAIYDPEKETFDRNPQKYLDSKAIKGSLTDIRGNGKGLFYVITSAGLYEIDENSSRARLIVRAGSYPFTSVAIASSGSIWTSDASGKVEQYTAGAHSRVYSKRIADAANYKIFIDRDDDVWVYSVDKPKGVYLISMTDLSVKRYSITSLPRLNTNNIYSVNQDEKGIMWLGTDHGGINLLDKRRNSLSFLVSREADEKSIAQNSTPVIYRDDTGIMWIGTFKKGLSYYHESIIKFAHYRHNPLEINSLPYDDVNRFLEDNSGNLWIGTNGGGLVYFNRKKNTFKRYRHRPGDRNTLSNDVVVSLWLDKDGILWIGTYFGGLDSFDGKRFTNYRHSESDASSLSDDRVWEIMEDSERNLWVGTLHGGLDLFDRKTRTFKHFRSGGQNSVKSDYINALLEDKAGNIWVGTDAGVDVLQRKTGRFEHYSGSKHGKLVLGNNNVFSLMEDSRGLIWIGTQDGVTLFDPSSAKFQVLKIQNGLPDNTILTILEDKSGHVWLSTTKGISRLTLSNGGDNWKIRFQNYDDLDGLQGMEFNENAALRTSRGELIFGGANGFNLFDPQTIKQNGLSPVVVFTDFQLFNTSVKPGQLIKGKTILDRSISLTDDIQLNYDQNFFSIEFAALNFANATKSKYEYMLEGFNDRWFTTNSKDRKATFTNLDPGEYTFKVRAANDNGVWSLGAVSLRIKILPPFWKTAPAYFLYFLGVSGFLYYLRKRGIKKLKAQFALEQERKSAQQMHELDMMKIKFFTNVSHEFRTPLALILAPLDKLLKENPEENAKIHLTLIQRNARRLLNLVNQLLDFRKMEVKELKLQLLEGDVISFVYESFQSFTDLAEKKNIRYTFHSNLSTFVANFDQDKLERILFNLLSNAFKFTSEGGQISMSVNCELIEDQTSDVEIRIVDTGIGISADKQDKIFERFFQNDVPGSMVNQGSGIGLSITKEFVQLHKGTIRVESEQGRGSCFIVNLPLMPISANGSSAYYQDKSIIVNKLDLCPRSNDERQMKISQKKPTILLIEDNDDFRFYLKDNLKQVYNIVESTNGKSGWNKALAMHPDLIVSDVSMPELNGIDFCVKLRRDSRTSHIPIILLTALVGEEQILRGIETGANDYMTKPFNFEILMSKIRNLLIRQESMRKTYQRQVEVKPTDIEVESADERFIQQALRITEKNICNSDFSVEEFAREMSMSRVALYKRLLHLTRQTPIEFIRSLRLKRAARLLEKSQLTVAEIAYEAGFNNPKAFAKYFKAEFGMLPSSYLKAHCLPSRPGEVEQADK</sequence>
<keyword evidence="3 12" id="KW-0597">Phosphoprotein</keyword>
<dbReference type="CDD" id="cd00082">
    <property type="entry name" value="HisKA"/>
    <property type="match status" value="1"/>
</dbReference>
<dbReference type="GO" id="GO:0003700">
    <property type="term" value="F:DNA-binding transcription factor activity"/>
    <property type="evidence" value="ECO:0007669"/>
    <property type="project" value="InterPro"/>
</dbReference>
<keyword evidence="10" id="KW-0238">DNA-binding</keyword>
<dbReference type="Pfam" id="PF07495">
    <property type="entry name" value="Y_Y_Y"/>
    <property type="match status" value="1"/>
</dbReference>
<name>A0A2T0U8U5_9SPHI</name>
<keyword evidence="8" id="KW-0902">Two-component regulatory system</keyword>
<evidence type="ECO:0000256" key="7">
    <source>
        <dbReference type="ARBA" id="ARBA00022840"/>
    </source>
</evidence>
<dbReference type="SMART" id="SM00387">
    <property type="entry name" value="HATPase_c"/>
    <property type="match status" value="1"/>
</dbReference>
<dbReference type="SMART" id="SM00388">
    <property type="entry name" value="HisKA"/>
    <property type="match status" value="1"/>
</dbReference>
<dbReference type="FunFam" id="1.10.287.130:FF:000045">
    <property type="entry name" value="Two-component system sensor histidine kinase/response regulator"/>
    <property type="match status" value="1"/>
</dbReference>
<keyword evidence="7" id="KW-0067">ATP-binding</keyword>
<dbReference type="InterPro" id="IPR009057">
    <property type="entry name" value="Homeodomain-like_sf"/>
</dbReference>
<feature type="domain" description="Histidine kinase" evidence="15">
    <location>
        <begin position="851"/>
        <end position="1072"/>
    </location>
</feature>
<evidence type="ECO:0000256" key="4">
    <source>
        <dbReference type="ARBA" id="ARBA00022679"/>
    </source>
</evidence>
<dbReference type="InterPro" id="IPR001789">
    <property type="entry name" value="Sig_transdc_resp-reg_receiver"/>
</dbReference>
<dbReference type="Pfam" id="PF00072">
    <property type="entry name" value="Response_reg"/>
    <property type="match status" value="1"/>
</dbReference>
<dbReference type="Gene3D" id="2.60.40.10">
    <property type="entry name" value="Immunoglobulins"/>
    <property type="match status" value="1"/>
</dbReference>
<dbReference type="FunFam" id="3.30.565.10:FF:000037">
    <property type="entry name" value="Hybrid sensor histidine kinase/response regulator"/>
    <property type="match status" value="1"/>
</dbReference>
<feature type="domain" description="Response regulatory" evidence="16">
    <location>
        <begin position="1112"/>
        <end position="1227"/>
    </location>
</feature>
<organism evidence="17 18">
    <name type="scientific">Arcticibacter pallidicorallinus</name>
    <dbReference type="NCBI Taxonomy" id="1259464"/>
    <lineage>
        <taxon>Bacteria</taxon>
        <taxon>Pseudomonadati</taxon>
        <taxon>Bacteroidota</taxon>
        <taxon>Sphingobacteriia</taxon>
        <taxon>Sphingobacteriales</taxon>
        <taxon>Sphingobacteriaceae</taxon>
        <taxon>Arcticibacter</taxon>
    </lineage>
</organism>
<dbReference type="InterPro" id="IPR003594">
    <property type="entry name" value="HATPase_dom"/>
</dbReference>
<evidence type="ECO:0000313" key="17">
    <source>
        <dbReference type="EMBL" id="PRY54257.1"/>
    </source>
</evidence>
<dbReference type="Proteomes" id="UP000238034">
    <property type="component" value="Unassembled WGS sequence"/>
</dbReference>
<evidence type="ECO:0000259" key="16">
    <source>
        <dbReference type="PROSITE" id="PS50110"/>
    </source>
</evidence>
<dbReference type="InterPro" id="IPR005467">
    <property type="entry name" value="His_kinase_dom"/>
</dbReference>
<dbReference type="InterPro" id="IPR036890">
    <property type="entry name" value="HATPase_C_sf"/>
</dbReference>
<keyword evidence="13" id="KW-0732">Signal</keyword>
<dbReference type="InterPro" id="IPR011123">
    <property type="entry name" value="Y_Y_Y"/>
</dbReference>
<reference evidence="17 18" key="1">
    <citation type="submission" date="2018-03" db="EMBL/GenBank/DDBJ databases">
        <title>Genomic Encyclopedia of Type Strains, Phase III (KMG-III): the genomes of soil and plant-associated and newly described type strains.</title>
        <authorList>
            <person name="Whitman W."/>
        </authorList>
    </citation>
    <scope>NUCLEOTIDE SEQUENCE [LARGE SCALE GENOMIC DNA]</scope>
    <source>
        <strain evidence="17 18">CGMCC 1.9313</strain>
    </source>
</reference>
<dbReference type="CDD" id="cd00063">
    <property type="entry name" value="FN3"/>
    <property type="match status" value="1"/>
</dbReference>
<dbReference type="SUPFAM" id="SSF46689">
    <property type="entry name" value="Homeodomain-like"/>
    <property type="match status" value="1"/>
</dbReference>
<keyword evidence="11" id="KW-0804">Transcription</keyword>
<dbReference type="InterPro" id="IPR013783">
    <property type="entry name" value="Ig-like_fold"/>
</dbReference>
<dbReference type="Pfam" id="PF02518">
    <property type="entry name" value="HATPase_c"/>
    <property type="match status" value="1"/>
</dbReference>
<protein>
    <recommendedName>
        <fullName evidence="2">histidine kinase</fullName>
        <ecNumber evidence="2">2.7.13.3</ecNumber>
    </recommendedName>
</protein>
<dbReference type="SMART" id="SM00342">
    <property type="entry name" value="HTH_ARAC"/>
    <property type="match status" value="1"/>
</dbReference>
<feature type="signal peptide" evidence="13">
    <location>
        <begin position="1"/>
        <end position="20"/>
    </location>
</feature>
<dbReference type="SUPFAM" id="SSF52172">
    <property type="entry name" value="CheY-like"/>
    <property type="match status" value="1"/>
</dbReference>
<dbReference type="SUPFAM" id="SSF47384">
    <property type="entry name" value="Homodimeric domain of signal transducing histidine kinase"/>
    <property type="match status" value="1"/>
</dbReference>
<dbReference type="SUPFAM" id="SSF63829">
    <property type="entry name" value="Calcium-dependent phosphotriesterase"/>
    <property type="match status" value="2"/>
</dbReference>
<evidence type="ECO:0000256" key="10">
    <source>
        <dbReference type="ARBA" id="ARBA00023125"/>
    </source>
</evidence>
<proteinExistence type="predicted"/>
<dbReference type="Pfam" id="PF00512">
    <property type="entry name" value="HisKA"/>
    <property type="match status" value="1"/>
</dbReference>
<dbReference type="GO" id="GO:0005524">
    <property type="term" value="F:ATP binding"/>
    <property type="evidence" value="ECO:0007669"/>
    <property type="project" value="UniProtKB-KW"/>
</dbReference>
<evidence type="ECO:0000256" key="5">
    <source>
        <dbReference type="ARBA" id="ARBA00022741"/>
    </source>
</evidence>
<dbReference type="CDD" id="cd17574">
    <property type="entry name" value="REC_OmpR"/>
    <property type="match status" value="1"/>
</dbReference>
<keyword evidence="4" id="KW-0808">Transferase</keyword>
<evidence type="ECO:0000259" key="15">
    <source>
        <dbReference type="PROSITE" id="PS50109"/>
    </source>
</evidence>
<dbReference type="SMART" id="SM00448">
    <property type="entry name" value="REC"/>
    <property type="match status" value="1"/>
</dbReference>
<dbReference type="Gene3D" id="2.130.10.10">
    <property type="entry name" value="YVTN repeat-like/Quinoprotein amine dehydrogenase"/>
    <property type="match status" value="2"/>
</dbReference>
<dbReference type="InterPro" id="IPR018060">
    <property type="entry name" value="HTH_AraC"/>
</dbReference>
<dbReference type="PROSITE" id="PS50109">
    <property type="entry name" value="HIS_KIN"/>
    <property type="match status" value="1"/>
</dbReference>
<feature type="chain" id="PRO_5015779580" description="histidine kinase" evidence="13">
    <location>
        <begin position="21"/>
        <end position="1373"/>
    </location>
</feature>
<keyword evidence="5" id="KW-0547">Nucleotide-binding</keyword>
<evidence type="ECO:0000256" key="13">
    <source>
        <dbReference type="SAM" id="SignalP"/>
    </source>
</evidence>
<feature type="domain" description="HTH araC/xylS-type" evidence="14">
    <location>
        <begin position="1259"/>
        <end position="1358"/>
    </location>
</feature>
<evidence type="ECO:0000256" key="2">
    <source>
        <dbReference type="ARBA" id="ARBA00012438"/>
    </source>
</evidence>
<dbReference type="GO" id="GO:0000155">
    <property type="term" value="F:phosphorelay sensor kinase activity"/>
    <property type="evidence" value="ECO:0007669"/>
    <property type="project" value="InterPro"/>
</dbReference>
<comment type="catalytic activity">
    <reaction evidence="1">
        <text>ATP + protein L-histidine = ADP + protein N-phospho-L-histidine.</text>
        <dbReference type="EC" id="2.7.13.3"/>
    </reaction>
</comment>
<dbReference type="EMBL" id="PVTH01000002">
    <property type="protein sequence ID" value="PRY54257.1"/>
    <property type="molecule type" value="Genomic_DNA"/>
</dbReference>
<comment type="caution">
    <text evidence="17">The sequence shown here is derived from an EMBL/GenBank/DDBJ whole genome shotgun (WGS) entry which is preliminary data.</text>
</comment>
<dbReference type="EC" id="2.7.13.3" evidence="2"/>
<evidence type="ECO:0000256" key="9">
    <source>
        <dbReference type="ARBA" id="ARBA00023015"/>
    </source>
</evidence>
<keyword evidence="9" id="KW-0805">Transcription regulation</keyword>
<dbReference type="PRINTS" id="PR00344">
    <property type="entry name" value="BCTRLSENSOR"/>
</dbReference>
<accession>A0A2T0U8U5</accession>
<dbReference type="RefSeq" id="WP_106291307.1">
    <property type="nucleotide sequence ID" value="NZ_PVTH01000002.1"/>
</dbReference>
<dbReference type="PROSITE" id="PS00041">
    <property type="entry name" value="HTH_ARAC_FAMILY_1"/>
    <property type="match status" value="1"/>
</dbReference>
<keyword evidence="6 17" id="KW-0418">Kinase</keyword>
<dbReference type="InterPro" id="IPR004358">
    <property type="entry name" value="Sig_transdc_His_kin-like_C"/>
</dbReference>
<dbReference type="OrthoDB" id="9809670at2"/>